<protein>
    <recommendedName>
        <fullName evidence="4">Starch-binding associating with outer membrane</fullName>
    </recommendedName>
</protein>
<dbReference type="Gene3D" id="1.25.40.390">
    <property type="match status" value="1"/>
</dbReference>
<dbReference type="InterPro" id="IPR041662">
    <property type="entry name" value="SusD-like_2"/>
</dbReference>
<sequence>MKLKNILSLLLAFSMLISCQSFEDLQLDPNRPVQAEPSLILTAIEANAFSTVSAGAALASRQLIYTNSATDNQYYGWQRSGFGDYDQLRQVLKLREEADRTQNDSYRALALFFQSYYIIKLSNTFGDIPFTEAIKGQEGNFLPIYDSQESIFLQVLEDLKTANSLLNPESGEILGDIIYNGSQDKWKRLINSFTLRVLMSMSIKEGDSSLNLAGRFAEIINAPTIYPIMRDNQDNGALRFLDLEGNRYPFFNSNELRTAYYMEKSFVDRLKSKNDPRLFTFADQTANGRDLEESNFNAYEGMGGAEPLAENTNQILSGEGSPIERRYHSDPINQPSLLMGYSELAFTIAEAAHRGWVDLNTSQYYEAAIRASMEFNEISEEAIENYLAQEAVQYSTSDGLRKILEEKHTSFFMNSGWEAFYNQRRTGIPTFSLSDQIINPGGIPKRWMYPQNEIQLNLQNMNAALQRQFGGQDDINSLMWLLKP</sequence>
<gene>
    <name evidence="2" type="ORF">GCM10010993_22200</name>
</gene>
<feature type="signal peptide" evidence="1">
    <location>
        <begin position="1"/>
        <end position="23"/>
    </location>
</feature>
<evidence type="ECO:0008006" key="4">
    <source>
        <dbReference type="Google" id="ProtNLM"/>
    </source>
</evidence>
<dbReference type="SUPFAM" id="SSF48452">
    <property type="entry name" value="TPR-like"/>
    <property type="match status" value="1"/>
</dbReference>
<name>A0ABQ1MMM8_9BACT</name>
<keyword evidence="3" id="KW-1185">Reference proteome</keyword>
<reference evidence="3" key="1">
    <citation type="journal article" date="2019" name="Int. J. Syst. Evol. Microbiol.">
        <title>The Global Catalogue of Microorganisms (GCM) 10K type strain sequencing project: providing services to taxonomists for standard genome sequencing and annotation.</title>
        <authorList>
            <consortium name="The Broad Institute Genomics Platform"/>
            <consortium name="The Broad Institute Genome Sequencing Center for Infectious Disease"/>
            <person name="Wu L."/>
            <person name="Ma J."/>
        </authorList>
    </citation>
    <scope>NUCLEOTIDE SEQUENCE [LARGE SCALE GENOMIC DNA]</scope>
    <source>
        <strain evidence="3">CGMCC 1.12479</strain>
    </source>
</reference>
<accession>A0ABQ1MMM8</accession>
<keyword evidence="1" id="KW-0732">Signal</keyword>
<comment type="caution">
    <text evidence="2">The sequence shown here is derived from an EMBL/GenBank/DDBJ whole genome shotgun (WGS) entry which is preliminary data.</text>
</comment>
<evidence type="ECO:0000313" key="3">
    <source>
        <dbReference type="Proteomes" id="UP000635885"/>
    </source>
</evidence>
<evidence type="ECO:0000313" key="2">
    <source>
        <dbReference type="EMBL" id="GGC43261.1"/>
    </source>
</evidence>
<dbReference type="PROSITE" id="PS51257">
    <property type="entry name" value="PROKAR_LIPOPROTEIN"/>
    <property type="match status" value="1"/>
</dbReference>
<dbReference type="Proteomes" id="UP000635885">
    <property type="component" value="Unassembled WGS sequence"/>
</dbReference>
<dbReference type="InterPro" id="IPR011990">
    <property type="entry name" value="TPR-like_helical_dom_sf"/>
</dbReference>
<organism evidence="2 3">
    <name type="scientific">Belliella aquatica</name>
    <dbReference type="NCBI Taxonomy" id="1323734"/>
    <lineage>
        <taxon>Bacteria</taxon>
        <taxon>Pseudomonadati</taxon>
        <taxon>Bacteroidota</taxon>
        <taxon>Cytophagia</taxon>
        <taxon>Cytophagales</taxon>
        <taxon>Cyclobacteriaceae</taxon>
        <taxon>Belliella</taxon>
    </lineage>
</organism>
<feature type="chain" id="PRO_5046258132" description="Starch-binding associating with outer membrane" evidence="1">
    <location>
        <begin position="24"/>
        <end position="484"/>
    </location>
</feature>
<dbReference type="EMBL" id="BMFD01000007">
    <property type="protein sequence ID" value="GGC43261.1"/>
    <property type="molecule type" value="Genomic_DNA"/>
</dbReference>
<evidence type="ECO:0000256" key="1">
    <source>
        <dbReference type="SAM" id="SignalP"/>
    </source>
</evidence>
<proteinExistence type="predicted"/>
<dbReference type="Pfam" id="PF12771">
    <property type="entry name" value="SusD-like_2"/>
    <property type="match status" value="1"/>
</dbReference>
<dbReference type="RefSeq" id="WP_188442838.1">
    <property type="nucleotide sequence ID" value="NZ_BMFD01000007.1"/>
</dbReference>